<dbReference type="Gramene" id="Tp57577_TGAC_v2_mRNA1307">
    <property type="protein sequence ID" value="Tp57577_TGAC_v2_mRNA1307"/>
    <property type="gene ID" value="Tp57577_TGAC_v2_gene1292"/>
</dbReference>
<feature type="region of interest" description="Disordered" evidence="1">
    <location>
        <begin position="171"/>
        <end position="194"/>
    </location>
</feature>
<accession>A0A2K3NUG8</accession>
<feature type="compositionally biased region" description="Gly residues" evidence="1">
    <location>
        <begin position="185"/>
        <end position="194"/>
    </location>
</feature>
<dbReference type="EMBL" id="ASHM01001445">
    <property type="protein sequence ID" value="PNY06685.1"/>
    <property type="molecule type" value="Genomic_DNA"/>
</dbReference>
<protein>
    <submittedName>
        <fullName evidence="2">Uncharacterized protein</fullName>
    </submittedName>
</protein>
<sequence>MPRPPLRRVIPTMSNRITNLGFPANIFNAVTYLLAGYTDKDLASLLRILWPFTDDQNLKRVLLVGVKFNFFTSFTNCQPEEFYSFLKYLRTPQGQYELRKITVLETLEENAAYHGVTVHEMVSIDLAKIPVSDSMKRKNKNRKKLYEDIIADLENDQLKFSDQQALASFDCDKGNPNELKENVPDGGGSSNAGL</sequence>
<evidence type="ECO:0000313" key="2">
    <source>
        <dbReference type="EMBL" id="PNY06685.1"/>
    </source>
</evidence>
<dbReference type="Proteomes" id="UP000236291">
    <property type="component" value="Unassembled WGS sequence"/>
</dbReference>
<organism evidence="2 3">
    <name type="scientific">Trifolium pratense</name>
    <name type="common">Red clover</name>
    <dbReference type="NCBI Taxonomy" id="57577"/>
    <lineage>
        <taxon>Eukaryota</taxon>
        <taxon>Viridiplantae</taxon>
        <taxon>Streptophyta</taxon>
        <taxon>Embryophyta</taxon>
        <taxon>Tracheophyta</taxon>
        <taxon>Spermatophyta</taxon>
        <taxon>Magnoliopsida</taxon>
        <taxon>eudicotyledons</taxon>
        <taxon>Gunneridae</taxon>
        <taxon>Pentapetalae</taxon>
        <taxon>rosids</taxon>
        <taxon>fabids</taxon>
        <taxon>Fabales</taxon>
        <taxon>Fabaceae</taxon>
        <taxon>Papilionoideae</taxon>
        <taxon>50 kb inversion clade</taxon>
        <taxon>NPAAA clade</taxon>
        <taxon>Hologalegina</taxon>
        <taxon>IRL clade</taxon>
        <taxon>Trifolieae</taxon>
        <taxon>Trifolium</taxon>
    </lineage>
</organism>
<reference evidence="2 3" key="2">
    <citation type="journal article" date="2017" name="Front. Plant Sci.">
        <title>Gene Classification and Mining of Molecular Markers Useful in Red Clover (Trifolium pratense) Breeding.</title>
        <authorList>
            <person name="Istvanek J."/>
            <person name="Dluhosova J."/>
            <person name="Dluhos P."/>
            <person name="Patkova L."/>
            <person name="Nedelnik J."/>
            <person name="Repkova J."/>
        </authorList>
    </citation>
    <scope>NUCLEOTIDE SEQUENCE [LARGE SCALE GENOMIC DNA]</scope>
    <source>
        <strain evidence="3">cv. Tatra</strain>
        <tissue evidence="2">Young leaves</tissue>
    </source>
</reference>
<gene>
    <name evidence="2" type="ORF">L195_g003160</name>
</gene>
<evidence type="ECO:0000313" key="3">
    <source>
        <dbReference type="Proteomes" id="UP000236291"/>
    </source>
</evidence>
<comment type="caution">
    <text evidence="2">The sequence shown here is derived from an EMBL/GenBank/DDBJ whole genome shotgun (WGS) entry which is preliminary data.</text>
</comment>
<dbReference type="AlphaFoldDB" id="A0A2K3NUG8"/>
<feature type="compositionally biased region" description="Basic and acidic residues" evidence="1">
    <location>
        <begin position="171"/>
        <end position="183"/>
    </location>
</feature>
<reference evidence="2 3" key="1">
    <citation type="journal article" date="2014" name="Am. J. Bot.">
        <title>Genome assembly and annotation for red clover (Trifolium pratense; Fabaceae).</title>
        <authorList>
            <person name="Istvanek J."/>
            <person name="Jaros M."/>
            <person name="Krenek A."/>
            <person name="Repkova J."/>
        </authorList>
    </citation>
    <scope>NUCLEOTIDE SEQUENCE [LARGE SCALE GENOMIC DNA]</scope>
    <source>
        <strain evidence="3">cv. Tatra</strain>
        <tissue evidence="2">Young leaves</tissue>
    </source>
</reference>
<evidence type="ECO:0000256" key="1">
    <source>
        <dbReference type="SAM" id="MobiDB-lite"/>
    </source>
</evidence>
<proteinExistence type="predicted"/>
<name>A0A2K3NUG8_TRIPR</name>